<dbReference type="EMBL" id="OMOD01000180">
    <property type="protein sequence ID" value="SPF48234.1"/>
    <property type="molecule type" value="Genomic_DNA"/>
</dbReference>
<dbReference type="AlphaFoldDB" id="A0A2U3L8I7"/>
<proteinExistence type="predicted"/>
<dbReference type="SUPFAM" id="SSF54862">
    <property type="entry name" value="4Fe-4S ferredoxins"/>
    <property type="match status" value="1"/>
</dbReference>
<evidence type="ECO:0000313" key="4">
    <source>
        <dbReference type="Proteomes" id="UP000238701"/>
    </source>
</evidence>
<accession>A0A2U3L8I7</accession>
<gene>
    <name evidence="3" type="ORF">SBA1_820036</name>
</gene>
<dbReference type="Gene3D" id="3.30.70.20">
    <property type="match status" value="1"/>
</dbReference>
<dbReference type="Proteomes" id="UP000238701">
    <property type="component" value="Unassembled WGS sequence"/>
</dbReference>
<feature type="domain" description="4Fe-4S ferredoxin-type" evidence="2">
    <location>
        <begin position="76"/>
        <end position="100"/>
    </location>
</feature>
<evidence type="ECO:0000259" key="2">
    <source>
        <dbReference type="PROSITE" id="PS51379"/>
    </source>
</evidence>
<feature type="region of interest" description="Disordered" evidence="1">
    <location>
        <begin position="1"/>
        <end position="32"/>
    </location>
</feature>
<evidence type="ECO:0000313" key="3">
    <source>
        <dbReference type="EMBL" id="SPF48234.1"/>
    </source>
</evidence>
<name>A0A2U3L8I7_9BACT</name>
<protein>
    <submittedName>
        <fullName evidence="3">4Fe-4S ferredoxin, iron-sulfur binding domain protein</fullName>
    </submittedName>
</protein>
<reference evidence="4" key="1">
    <citation type="submission" date="2018-02" db="EMBL/GenBank/DDBJ databases">
        <authorList>
            <person name="Hausmann B."/>
        </authorList>
    </citation>
    <scope>NUCLEOTIDE SEQUENCE [LARGE SCALE GENOMIC DNA]</scope>
    <source>
        <strain evidence="4">Peat soil MAG SbA1</strain>
    </source>
</reference>
<organism evidence="3 4">
    <name type="scientific">Candidatus Sulfotelmatobacter kueseliae</name>
    <dbReference type="NCBI Taxonomy" id="2042962"/>
    <lineage>
        <taxon>Bacteria</taxon>
        <taxon>Pseudomonadati</taxon>
        <taxon>Acidobacteriota</taxon>
        <taxon>Terriglobia</taxon>
        <taxon>Terriglobales</taxon>
        <taxon>Candidatus Korobacteraceae</taxon>
        <taxon>Candidatus Sulfotelmatobacter</taxon>
    </lineage>
</organism>
<dbReference type="InterPro" id="IPR017896">
    <property type="entry name" value="4Fe4S_Fe-S-bd"/>
</dbReference>
<dbReference type="PROSITE" id="PS51379">
    <property type="entry name" value="4FE4S_FER_2"/>
    <property type="match status" value="2"/>
</dbReference>
<sequence length="126" mass="13476">MPAAPGATRAVGMVPDELKLEPKSKGLTTPRKKKPKELAVITECCTGCAGSPACVEYCPVEDCMFWVPDEDNPPFGRIQVDPILCIGCKKCISKGPDGCFLDGCPWDAIVMIDTTEVEKEVGAMAI</sequence>
<evidence type="ECO:0000256" key="1">
    <source>
        <dbReference type="SAM" id="MobiDB-lite"/>
    </source>
</evidence>
<feature type="domain" description="4Fe-4S ferredoxin-type" evidence="2">
    <location>
        <begin position="36"/>
        <end position="69"/>
    </location>
</feature>